<keyword evidence="2" id="KW-1185">Reference proteome</keyword>
<protein>
    <submittedName>
        <fullName evidence="1">Uncharacterized protein</fullName>
    </submittedName>
</protein>
<gene>
    <name evidence="1" type="ORF">CSSPTR1EN2_LOCUS15787</name>
</gene>
<accession>A0ABP0UH56</accession>
<dbReference type="Proteomes" id="UP001497512">
    <property type="component" value="Chromosome 3"/>
</dbReference>
<proteinExistence type="predicted"/>
<name>A0ABP0UH56_9BRYO</name>
<evidence type="ECO:0000313" key="1">
    <source>
        <dbReference type="EMBL" id="CAK9221100.1"/>
    </source>
</evidence>
<organism evidence="1 2">
    <name type="scientific">Sphagnum troendelagicum</name>
    <dbReference type="NCBI Taxonomy" id="128251"/>
    <lineage>
        <taxon>Eukaryota</taxon>
        <taxon>Viridiplantae</taxon>
        <taxon>Streptophyta</taxon>
        <taxon>Embryophyta</taxon>
        <taxon>Bryophyta</taxon>
        <taxon>Sphagnophytina</taxon>
        <taxon>Sphagnopsida</taxon>
        <taxon>Sphagnales</taxon>
        <taxon>Sphagnaceae</taxon>
        <taxon>Sphagnum</taxon>
    </lineage>
</organism>
<sequence length="148" mass="16615">MAPKVRETKLRRNKMNETELNETYAKEQAHCGVIELMELARDADLDAFKVKWKGLDWNSGVAFESTDVKFGEQETALAKLYAKQVQALAKLYAKQDAALAKSCEGDEEQARAVAKLWEDDEQAGAVAKLFEGEDQARKLAKLYEDEIG</sequence>
<dbReference type="EMBL" id="OZ019895">
    <property type="protein sequence ID" value="CAK9221100.1"/>
    <property type="molecule type" value="Genomic_DNA"/>
</dbReference>
<reference evidence="1" key="1">
    <citation type="submission" date="2024-02" db="EMBL/GenBank/DDBJ databases">
        <authorList>
            <consortium name="ELIXIR-Norway"/>
            <consortium name="Elixir Norway"/>
        </authorList>
    </citation>
    <scope>NUCLEOTIDE SEQUENCE</scope>
</reference>
<evidence type="ECO:0000313" key="2">
    <source>
        <dbReference type="Proteomes" id="UP001497512"/>
    </source>
</evidence>